<dbReference type="Gene3D" id="1.10.3660.10">
    <property type="entry name" value="6-phosphogluconate dehydrogenase C-terminal like domain"/>
    <property type="match status" value="1"/>
</dbReference>
<dbReference type="PROSITE" id="PS51176">
    <property type="entry name" value="PDH_ADH"/>
    <property type="match status" value="1"/>
</dbReference>
<dbReference type="EMBL" id="AWGA01000043">
    <property type="protein sequence ID" value="TEA27352.1"/>
    <property type="molecule type" value="Genomic_DNA"/>
</dbReference>
<dbReference type="Gene3D" id="1.20.59.10">
    <property type="entry name" value="Chorismate mutase"/>
    <property type="match status" value="1"/>
</dbReference>
<feature type="domain" description="Prephenate/arogenate dehydrogenase" evidence="4">
    <location>
        <begin position="99"/>
        <end position="361"/>
    </location>
</feature>
<dbReference type="RefSeq" id="WP_024495868.1">
    <property type="nucleotide sequence ID" value="NZ_AWGA01000043.1"/>
</dbReference>
<keyword evidence="6" id="KW-1185">Reference proteome</keyword>
<keyword evidence="2" id="KW-0057">Aromatic amino acid biosynthesis</keyword>
<dbReference type="GO" id="GO:0046417">
    <property type="term" value="P:chorismate metabolic process"/>
    <property type="evidence" value="ECO:0007669"/>
    <property type="project" value="InterPro"/>
</dbReference>
<dbReference type="PROSITE" id="PS51168">
    <property type="entry name" value="CHORISMATE_MUT_2"/>
    <property type="match status" value="1"/>
</dbReference>
<dbReference type="GO" id="GO:0004106">
    <property type="term" value="F:chorismate mutase activity"/>
    <property type="evidence" value="ECO:0007669"/>
    <property type="project" value="InterPro"/>
</dbReference>
<dbReference type="Pfam" id="PF01817">
    <property type="entry name" value="CM_2"/>
    <property type="match status" value="1"/>
</dbReference>
<name>A0AB94ID52_9GAMM</name>
<protein>
    <recommendedName>
        <fullName evidence="2">T-protein</fullName>
    </recommendedName>
</protein>
<evidence type="ECO:0000313" key="5">
    <source>
        <dbReference type="EMBL" id="TEA27352.1"/>
    </source>
</evidence>
<keyword evidence="2" id="KW-0028">Amino-acid biosynthesis</keyword>
<keyword evidence="2" id="KW-0963">Cytoplasm</keyword>
<dbReference type="Proteomes" id="UP000506160">
    <property type="component" value="Unassembled WGS sequence"/>
</dbReference>
<dbReference type="SUPFAM" id="SSF48600">
    <property type="entry name" value="Chorismate mutase II"/>
    <property type="match status" value="1"/>
</dbReference>
<dbReference type="InterPro" id="IPR011277">
    <property type="entry name" value="CM_T"/>
</dbReference>
<dbReference type="GO" id="GO:0008977">
    <property type="term" value="F:prephenate dehydrogenase (NAD+) activity"/>
    <property type="evidence" value="ECO:0007669"/>
    <property type="project" value="InterPro"/>
</dbReference>
<dbReference type="PANTHER" id="PTHR21363">
    <property type="entry name" value="PREPHENATE DEHYDROGENASE"/>
    <property type="match status" value="1"/>
</dbReference>
<dbReference type="InterPro" id="IPR008244">
    <property type="entry name" value="Chor_mut/prephenate_DH_T"/>
</dbReference>
<dbReference type="InterPro" id="IPR008927">
    <property type="entry name" value="6-PGluconate_DH-like_C_sf"/>
</dbReference>
<dbReference type="InterPro" id="IPR036979">
    <property type="entry name" value="CM_dom_sf"/>
</dbReference>
<organism evidence="5 6">
    <name type="scientific">Candidatus Schmidhempelia bombi str. Bimp</name>
    <dbReference type="NCBI Taxonomy" id="1387197"/>
    <lineage>
        <taxon>Bacteria</taxon>
        <taxon>Pseudomonadati</taxon>
        <taxon>Pseudomonadota</taxon>
        <taxon>Gammaproteobacteria</taxon>
        <taxon>Orbales</taxon>
        <taxon>Orbaceae</taxon>
        <taxon>Candidatus Schmidhempelia</taxon>
    </lineage>
</organism>
<dbReference type="InterPro" id="IPR050812">
    <property type="entry name" value="Preph/Arog_dehydrog"/>
</dbReference>
<dbReference type="GO" id="GO:0006571">
    <property type="term" value="P:tyrosine biosynthetic process"/>
    <property type="evidence" value="ECO:0007669"/>
    <property type="project" value="UniProtKB-KW"/>
</dbReference>
<dbReference type="Gene3D" id="3.40.50.720">
    <property type="entry name" value="NAD(P)-binding Rossmann-like Domain"/>
    <property type="match status" value="1"/>
</dbReference>
<feature type="domain" description="Chorismate mutase" evidence="3">
    <location>
        <begin position="1"/>
        <end position="90"/>
    </location>
</feature>
<gene>
    <name evidence="5" type="primary">tyrA</name>
    <name evidence="5" type="ORF">O970_03990</name>
</gene>
<dbReference type="Pfam" id="PF20463">
    <property type="entry name" value="PDH_C"/>
    <property type="match status" value="1"/>
</dbReference>
<dbReference type="GO" id="GO:0005737">
    <property type="term" value="C:cytoplasm"/>
    <property type="evidence" value="ECO:0007669"/>
    <property type="project" value="UniProtKB-SubCell"/>
</dbReference>
<dbReference type="InterPro" id="IPR036263">
    <property type="entry name" value="Chorismate_II_sf"/>
</dbReference>
<dbReference type="AlphaFoldDB" id="A0AB94ID52"/>
<dbReference type="SUPFAM" id="SSF48179">
    <property type="entry name" value="6-phosphogluconate dehydrogenase C-terminal domain-like"/>
    <property type="match status" value="1"/>
</dbReference>
<reference evidence="5 6" key="1">
    <citation type="journal article" date="2014" name="Appl. Environ. Microbiol.">
        <title>Genomic features of a bumble bee symbiont reflect its host environment.</title>
        <authorList>
            <person name="Martinson V.G."/>
            <person name="Magoc T."/>
            <person name="Koch H."/>
            <person name="Salzberg S.L."/>
            <person name="Moran N.A."/>
        </authorList>
    </citation>
    <scope>NUCLEOTIDE SEQUENCE [LARGE SCALE GENOMIC DNA]</scope>
    <source>
        <strain evidence="5 6">Bimp</strain>
    </source>
</reference>
<comment type="pathway">
    <text evidence="2">Metabolic intermediate biosynthesis; prephenate biosynthesis; prephenate from chorismate: step 1/1.</text>
</comment>
<evidence type="ECO:0000259" key="3">
    <source>
        <dbReference type="PROSITE" id="PS51168"/>
    </source>
</evidence>
<dbReference type="InterPro" id="IPR003099">
    <property type="entry name" value="Prephen_DH"/>
</dbReference>
<dbReference type="SUPFAM" id="SSF51735">
    <property type="entry name" value="NAD(P)-binding Rossmann-fold domains"/>
    <property type="match status" value="1"/>
</dbReference>
<dbReference type="InterPro" id="IPR002701">
    <property type="entry name" value="CM_II_prokaryot"/>
</dbReference>
<comment type="caution">
    <text evidence="5">The sequence shown here is derived from an EMBL/GenBank/DDBJ whole genome shotgun (WGS) entry which is preliminary data.</text>
</comment>
<keyword evidence="2 5" id="KW-0413">Isomerase</keyword>
<dbReference type="SMART" id="SM00830">
    <property type="entry name" value="CM_2"/>
    <property type="match status" value="1"/>
</dbReference>
<accession>A0AB94ID52</accession>
<sequence>MTSELDNCRQQIDQLDRSLLVLLQQRLDLVNQVTEIKSQLGLPLYAPERETAMIKHCRDEAKQLGLSPDLVEDILRRIFREAYNSESTGRFNKTFVGKGNIVIVGGNGLMGQLFSRLFTQTGYHVQTLGAQSWDQAPALIANADVVIISVPINKTVEIIQQLPPLPENCLLTDLTSIKQKPLEAMLQQHHGPVVGLHPMFGPDVPNLTKQVVVACEGRYPEKYQWLLQQLQIWGAHIYPIAACDHDRSMSFIQALRHFSSFSYGVNLQQEHANLDQLIALSSPIYRLELMMIGRLFAQDPQLYADIIMSSTDNIELIKRYYNRLGQLIQLVETGNKTAFIQNFNEVSTWFGDYAQRFMDESRTLLKLANDNRV</sequence>
<dbReference type="InterPro" id="IPR046825">
    <property type="entry name" value="PDH_C"/>
</dbReference>
<keyword evidence="2" id="KW-0520">NAD</keyword>
<evidence type="ECO:0000256" key="2">
    <source>
        <dbReference type="PIRNR" id="PIRNR001499"/>
    </source>
</evidence>
<dbReference type="InterPro" id="IPR046826">
    <property type="entry name" value="PDH_N"/>
</dbReference>
<keyword evidence="1 2" id="KW-0560">Oxidoreductase</keyword>
<dbReference type="NCBIfam" id="NF008400">
    <property type="entry name" value="PRK11199.1"/>
    <property type="match status" value="1"/>
</dbReference>
<dbReference type="GO" id="GO:0070403">
    <property type="term" value="F:NAD+ binding"/>
    <property type="evidence" value="ECO:0007669"/>
    <property type="project" value="InterPro"/>
</dbReference>
<evidence type="ECO:0000256" key="1">
    <source>
        <dbReference type="ARBA" id="ARBA00023002"/>
    </source>
</evidence>
<evidence type="ECO:0000259" key="4">
    <source>
        <dbReference type="PROSITE" id="PS51176"/>
    </source>
</evidence>
<proteinExistence type="predicted"/>
<comment type="pathway">
    <text evidence="2">Amino-acid biosynthesis; L-tyrosine biosynthesis; (4-hydroxyphenyl)pyruvate from prephenate (NAD(+) route): step 1/1.</text>
</comment>
<comment type="subcellular location">
    <subcellularLocation>
        <location evidence="2">Cytoplasm</location>
    </subcellularLocation>
</comment>
<dbReference type="PANTHER" id="PTHR21363:SF0">
    <property type="entry name" value="PREPHENATE DEHYDROGENASE [NADP(+)]"/>
    <property type="match status" value="1"/>
</dbReference>
<keyword evidence="2" id="KW-0827">Tyrosine biosynthesis</keyword>
<dbReference type="NCBIfam" id="TIGR01799">
    <property type="entry name" value="CM_T"/>
    <property type="match status" value="1"/>
</dbReference>
<dbReference type="InterPro" id="IPR036291">
    <property type="entry name" value="NAD(P)-bd_dom_sf"/>
</dbReference>
<dbReference type="PIRSF" id="PIRSF001499">
    <property type="entry name" value="Chor_mut_pdh_Tpr"/>
    <property type="match status" value="1"/>
</dbReference>
<evidence type="ECO:0000313" key="6">
    <source>
        <dbReference type="Proteomes" id="UP000506160"/>
    </source>
</evidence>
<dbReference type="Pfam" id="PF02153">
    <property type="entry name" value="PDH_N"/>
    <property type="match status" value="1"/>
</dbReference>
<dbReference type="GO" id="GO:0004665">
    <property type="term" value="F:prephenate dehydrogenase (NADP+) activity"/>
    <property type="evidence" value="ECO:0007669"/>
    <property type="project" value="InterPro"/>
</dbReference>